<keyword evidence="2" id="KW-1185">Reference proteome</keyword>
<gene>
    <name evidence="1" type="ORF">Cboi01_000059100</name>
</gene>
<organism evidence="1 2">
    <name type="scientific">Candida boidinii</name>
    <name type="common">Yeast</name>
    <dbReference type="NCBI Taxonomy" id="5477"/>
    <lineage>
        <taxon>Eukaryota</taxon>
        <taxon>Fungi</taxon>
        <taxon>Dikarya</taxon>
        <taxon>Ascomycota</taxon>
        <taxon>Saccharomycotina</taxon>
        <taxon>Pichiomycetes</taxon>
        <taxon>Pichiales</taxon>
        <taxon>Pichiaceae</taxon>
        <taxon>Ogataea</taxon>
        <taxon>Ogataea/Candida clade</taxon>
    </lineage>
</organism>
<evidence type="ECO:0000313" key="1">
    <source>
        <dbReference type="EMBL" id="GME87848.1"/>
    </source>
</evidence>
<protein>
    <submittedName>
        <fullName evidence="1">Unnamed protein product</fullName>
    </submittedName>
</protein>
<dbReference type="Proteomes" id="UP001165101">
    <property type="component" value="Unassembled WGS sequence"/>
</dbReference>
<dbReference type="EMBL" id="BSXV01000168">
    <property type="protein sequence ID" value="GME87848.1"/>
    <property type="molecule type" value="Genomic_DNA"/>
</dbReference>
<comment type="caution">
    <text evidence="1">The sequence shown here is derived from an EMBL/GenBank/DDBJ whole genome shotgun (WGS) entry which is preliminary data.</text>
</comment>
<evidence type="ECO:0000313" key="2">
    <source>
        <dbReference type="Proteomes" id="UP001165101"/>
    </source>
</evidence>
<sequence>MKGPKKFGLSLEDKNKKLLDWFEKKHDVHSIKEVEVKASKETGISSIQIKDILQNLIDENLINSEKCGTLKLYWSFKGNKEINNNNLKISQIEKIKSKIKNLSESNEILINKIQDLKINRHTEISITSPEIIKEIRLYLSEIETDNKKTTNNEKKEVHSSNDSEESGDPEKSGDSDDSDNFDEDLCKQEYEPSLKLNRELLIAQLKKVEDEYILLEKNLKRINMKSPKNINEIKDKITFVNDMTEIITGKTNFFLFSYLKDSFLLTFSKR</sequence>
<proteinExistence type="predicted"/>
<reference evidence="1" key="1">
    <citation type="submission" date="2023-04" db="EMBL/GenBank/DDBJ databases">
        <title>Candida boidinii NBRC 1967.</title>
        <authorList>
            <person name="Ichikawa N."/>
            <person name="Sato H."/>
            <person name="Tonouchi N."/>
        </authorList>
    </citation>
    <scope>NUCLEOTIDE SEQUENCE</scope>
    <source>
        <strain evidence="1">NBRC 1967</strain>
    </source>
</reference>
<name>A0ACB5TFK0_CANBO</name>
<accession>A0ACB5TFK0</accession>